<comment type="caution">
    <text evidence="1">The sequence shown here is derived from an EMBL/GenBank/DDBJ whole genome shotgun (WGS) entry which is preliminary data.</text>
</comment>
<evidence type="ECO:0000313" key="2">
    <source>
        <dbReference type="Proteomes" id="UP001597314"/>
    </source>
</evidence>
<evidence type="ECO:0000313" key="1">
    <source>
        <dbReference type="EMBL" id="MFD2183322.1"/>
    </source>
</evidence>
<dbReference type="Proteomes" id="UP001597314">
    <property type="component" value="Unassembled WGS sequence"/>
</dbReference>
<protein>
    <submittedName>
        <fullName evidence="1">Uncharacterized protein</fullName>
    </submittedName>
</protein>
<keyword evidence="2" id="KW-1185">Reference proteome</keyword>
<name>A0ABW5AML0_9BRAD</name>
<accession>A0ABW5AML0</accession>
<organism evidence="1 2">
    <name type="scientific">Rhodoplanes azumiensis</name>
    <dbReference type="NCBI Taxonomy" id="1897628"/>
    <lineage>
        <taxon>Bacteria</taxon>
        <taxon>Pseudomonadati</taxon>
        <taxon>Pseudomonadota</taxon>
        <taxon>Alphaproteobacteria</taxon>
        <taxon>Hyphomicrobiales</taxon>
        <taxon>Nitrobacteraceae</taxon>
        <taxon>Rhodoplanes</taxon>
    </lineage>
</organism>
<proteinExistence type="predicted"/>
<sequence length="75" mass="8547">MLPFHLKPKRLSPEEREARKVAWRADQAFRERRRYGTLGAGSECRRIDPQTGEVVGIVERDEVKPSDVITIAGTL</sequence>
<dbReference type="RefSeq" id="WP_378478480.1">
    <property type="nucleotide sequence ID" value="NZ_JBHUIW010000016.1"/>
</dbReference>
<gene>
    <name evidence="1" type="ORF">ACFSOX_14280</name>
</gene>
<reference evidence="2" key="1">
    <citation type="journal article" date="2019" name="Int. J. Syst. Evol. Microbiol.">
        <title>The Global Catalogue of Microorganisms (GCM) 10K type strain sequencing project: providing services to taxonomists for standard genome sequencing and annotation.</title>
        <authorList>
            <consortium name="The Broad Institute Genomics Platform"/>
            <consortium name="The Broad Institute Genome Sequencing Center for Infectious Disease"/>
            <person name="Wu L."/>
            <person name="Ma J."/>
        </authorList>
    </citation>
    <scope>NUCLEOTIDE SEQUENCE [LARGE SCALE GENOMIC DNA]</scope>
    <source>
        <strain evidence="2">CGMCC 1.6774</strain>
    </source>
</reference>
<dbReference type="EMBL" id="JBHUIW010000016">
    <property type="protein sequence ID" value="MFD2183322.1"/>
    <property type="molecule type" value="Genomic_DNA"/>
</dbReference>